<dbReference type="Proteomes" id="UP000308600">
    <property type="component" value="Unassembled WGS sequence"/>
</dbReference>
<evidence type="ECO:0000313" key="1">
    <source>
        <dbReference type="EMBL" id="TFK64488.1"/>
    </source>
</evidence>
<accession>A0ACD3AEZ2</accession>
<organism evidence="1 2">
    <name type="scientific">Pluteus cervinus</name>
    <dbReference type="NCBI Taxonomy" id="181527"/>
    <lineage>
        <taxon>Eukaryota</taxon>
        <taxon>Fungi</taxon>
        <taxon>Dikarya</taxon>
        <taxon>Basidiomycota</taxon>
        <taxon>Agaricomycotina</taxon>
        <taxon>Agaricomycetes</taxon>
        <taxon>Agaricomycetidae</taxon>
        <taxon>Agaricales</taxon>
        <taxon>Pluteineae</taxon>
        <taxon>Pluteaceae</taxon>
        <taxon>Pluteus</taxon>
    </lineage>
</organism>
<protein>
    <submittedName>
        <fullName evidence="1">Uncharacterized protein</fullName>
    </submittedName>
</protein>
<reference evidence="1 2" key="1">
    <citation type="journal article" date="2019" name="Nat. Ecol. Evol.">
        <title>Megaphylogeny resolves global patterns of mushroom evolution.</title>
        <authorList>
            <person name="Varga T."/>
            <person name="Krizsan K."/>
            <person name="Foldi C."/>
            <person name="Dima B."/>
            <person name="Sanchez-Garcia M."/>
            <person name="Sanchez-Ramirez S."/>
            <person name="Szollosi G.J."/>
            <person name="Szarkandi J.G."/>
            <person name="Papp V."/>
            <person name="Albert L."/>
            <person name="Andreopoulos W."/>
            <person name="Angelini C."/>
            <person name="Antonin V."/>
            <person name="Barry K.W."/>
            <person name="Bougher N.L."/>
            <person name="Buchanan P."/>
            <person name="Buyck B."/>
            <person name="Bense V."/>
            <person name="Catcheside P."/>
            <person name="Chovatia M."/>
            <person name="Cooper J."/>
            <person name="Damon W."/>
            <person name="Desjardin D."/>
            <person name="Finy P."/>
            <person name="Geml J."/>
            <person name="Haridas S."/>
            <person name="Hughes K."/>
            <person name="Justo A."/>
            <person name="Karasinski D."/>
            <person name="Kautmanova I."/>
            <person name="Kiss B."/>
            <person name="Kocsube S."/>
            <person name="Kotiranta H."/>
            <person name="LaButti K.M."/>
            <person name="Lechner B.E."/>
            <person name="Liimatainen K."/>
            <person name="Lipzen A."/>
            <person name="Lukacs Z."/>
            <person name="Mihaltcheva S."/>
            <person name="Morgado L.N."/>
            <person name="Niskanen T."/>
            <person name="Noordeloos M.E."/>
            <person name="Ohm R.A."/>
            <person name="Ortiz-Santana B."/>
            <person name="Ovrebo C."/>
            <person name="Racz N."/>
            <person name="Riley R."/>
            <person name="Savchenko A."/>
            <person name="Shiryaev A."/>
            <person name="Soop K."/>
            <person name="Spirin V."/>
            <person name="Szebenyi C."/>
            <person name="Tomsovsky M."/>
            <person name="Tulloss R.E."/>
            <person name="Uehling J."/>
            <person name="Grigoriev I.V."/>
            <person name="Vagvolgyi C."/>
            <person name="Papp T."/>
            <person name="Martin F.M."/>
            <person name="Miettinen O."/>
            <person name="Hibbett D.S."/>
            <person name="Nagy L.G."/>
        </authorList>
    </citation>
    <scope>NUCLEOTIDE SEQUENCE [LARGE SCALE GENOMIC DNA]</scope>
    <source>
        <strain evidence="1 2">NL-1719</strain>
    </source>
</reference>
<dbReference type="EMBL" id="ML208472">
    <property type="protein sequence ID" value="TFK64488.1"/>
    <property type="molecule type" value="Genomic_DNA"/>
</dbReference>
<name>A0ACD3AEZ2_9AGAR</name>
<keyword evidence="2" id="KW-1185">Reference proteome</keyword>
<gene>
    <name evidence="1" type="ORF">BDN72DRAFT_963159</name>
</gene>
<sequence length="485" mass="54860">MMKTLGLPEVLVGLWAHEDDYKLDGSEMAAQMPPEAFVAFPQEQLPSFLLYYFMENSILIEKLLSGVEDIPDVAQRVIRRLRDYLKNPDLAFLAPGECSIFLGLVEHFFHASHPKLFEAVTSRGAGVLCTKLSVIIASRIQKSYPERHQALEVVLVGGFRCILQLTQAPNGIFWIIQAVNSGILSALVGSSPVFHDLEELAYTTLSVFFSEVIPEYLCYRSVVEAVDAALQKLKQTAQLASVPKSRAWQVINRLTKLRAERKALLTITVKALKRTKSNKCSNGEYKIVDTLNNFRKCGNCLSSFYCSKECQTAHWKNGHKICCERRRNPEDDTTSYRNAAYLDRLSRREVVRYRPYLKSLAASKYPGVPLQELVMCIDLSHFPVTHKLMSKSELPPEVFIPPVDLYRTGDSEKSGSMILTIRPRREQAHISYYNADIWTLLSVDEAEPPLELDPTGSRYIDLVEISGLEKWREYWAGVGVDVEAS</sequence>
<evidence type="ECO:0000313" key="2">
    <source>
        <dbReference type="Proteomes" id="UP000308600"/>
    </source>
</evidence>
<proteinExistence type="predicted"/>